<reference evidence="2 3" key="1">
    <citation type="journal article" date="2016" name="Int. J. Syst. Evol. Microbiol.">
        <title>Acidipila dinghuensis sp. nov., an acidobacterium isolated from forest soil.</title>
        <authorList>
            <person name="Jiang Y.W."/>
            <person name="Wang J."/>
            <person name="Chen M.H."/>
            <person name="Lv Y.Y."/>
            <person name="Qiu L.H."/>
        </authorList>
    </citation>
    <scope>NUCLEOTIDE SEQUENCE [LARGE SCALE GENOMIC DNA]</scope>
    <source>
        <strain evidence="2 3">DHOF10</strain>
    </source>
</reference>
<dbReference type="RefSeq" id="WP_129209243.1">
    <property type="nucleotide sequence ID" value="NZ_BMGU01000005.1"/>
</dbReference>
<keyword evidence="3" id="KW-1185">Reference proteome</keyword>
<feature type="region of interest" description="Disordered" evidence="1">
    <location>
        <begin position="1"/>
        <end position="29"/>
    </location>
</feature>
<comment type="caution">
    <text evidence="2">The sequence shown here is derived from an EMBL/GenBank/DDBJ whole genome shotgun (WGS) entry which is preliminary data.</text>
</comment>
<sequence length="66" mass="7518">MAEKATAEPVKSKSELAAAEAHRKRQQQELELQRERILDQRTSSPHRRAALEAALAEIEARLKELE</sequence>
<feature type="compositionally biased region" description="Basic and acidic residues" evidence="1">
    <location>
        <begin position="1"/>
        <end position="14"/>
    </location>
</feature>
<dbReference type="AlphaFoldDB" id="A0A4Q1SBK7"/>
<evidence type="ECO:0000256" key="1">
    <source>
        <dbReference type="SAM" id="MobiDB-lite"/>
    </source>
</evidence>
<dbReference type="EMBL" id="SDMK01000003">
    <property type="protein sequence ID" value="RXS94506.1"/>
    <property type="molecule type" value="Genomic_DNA"/>
</dbReference>
<dbReference type="Proteomes" id="UP000290253">
    <property type="component" value="Unassembled WGS sequence"/>
</dbReference>
<organism evidence="2 3">
    <name type="scientific">Silvibacterium dinghuense</name>
    <dbReference type="NCBI Taxonomy" id="1560006"/>
    <lineage>
        <taxon>Bacteria</taxon>
        <taxon>Pseudomonadati</taxon>
        <taxon>Acidobacteriota</taxon>
        <taxon>Terriglobia</taxon>
        <taxon>Terriglobales</taxon>
        <taxon>Acidobacteriaceae</taxon>
        <taxon>Silvibacterium</taxon>
    </lineage>
</organism>
<accession>A0A4Q1SBK7</accession>
<name>A0A4Q1SBK7_9BACT</name>
<evidence type="ECO:0000313" key="2">
    <source>
        <dbReference type="EMBL" id="RXS94506.1"/>
    </source>
</evidence>
<evidence type="ECO:0000313" key="3">
    <source>
        <dbReference type="Proteomes" id="UP000290253"/>
    </source>
</evidence>
<protein>
    <submittedName>
        <fullName evidence="2">Uncharacterized protein</fullName>
    </submittedName>
</protein>
<proteinExistence type="predicted"/>
<gene>
    <name evidence="2" type="ORF">ESZ00_15680</name>
</gene>